<gene>
    <name evidence="2" type="ORF">F2P81_009540</name>
</gene>
<proteinExistence type="predicted"/>
<evidence type="ECO:0000256" key="1">
    <source>
        <dbReference type="SAM" id="MobiDB-lite"/>
    </source>
</evidence>
<name>A0A6A4SV02_SCOMX</name>
<organism evidence="2 3">
    <name type="scientific">Scophthalmus maximus</name>
    <name type="common">Turbot</name>
    <name type="synonym">Psetta maxima</name>
    <dbReference type="NCBI Taxonomy" id="52904"/>
    <lineage>
        <taxon>Eukaryota</taxon>
        <taxon>Metazoa</taxon>
        <taxon>Chordata</taxon>
        <taxon>Craniata</taxon>
        <taxon>Vertebrata</taxon>
        <taxon>Euteleostomi</taxon>
        <taxon>Actinopterygii</taxon>
        <taxon>Neopterygii</taxon>
        <taxon>Teleostei</taxon>
        <taxon>Neoteleostei</taxon>
        <taxon>Acanthomorphata</taxon>
        <taxon>Carangaria</taxon>
        <taxon>Pleuronectiformes</taxon>
        <taxon>Pleuronectoidei</taxon>
        <taxon>Scophthalmidae</taxon>
        <taxon>Scophthalmus</taxon>
    </lineage>
</organism>
<dbReference type="Proteomes" id="UP000438429">
    <property type="component" value="Unassembled WGS sequence"/>
</dbReference>
<accession>A0A6A4SV02</accession>
<protein>
    <submittedName>
        <fullName evidence="2">Uncharacterized protein</fullName>
    </submittedName>
</protein>
<feature type="region of interest" description="Disordered" evidence="1">
    <location>
        <begin position="124"/>
        <end position="144"/>
    </location>
</feature>
<feature type="region of interest" description="Disordered" evidence="1">
    <location>
        <begin position="47"/>
        <end position="66"/>
    </location>
</feature>
<reference evidence="2 3" key="1">
    <citation type="submission" date="2019-06" db="EMBL/GenBank/DDBJ databases">
        <title>Draft genomes of female and male turbot (Scophthalmus maximus).</title>
        <authorList>
            <person name="Xu H."/>
            <person name="Xu X.-W."/>
            <person name="Shao C."/>
            <person name="Chen S."/>
        </authorList>
    </citation>
    <scope>NUCLEOTIDE SEQUENCE [LARGE SCALE GENOMIC DNA]</scope>
    <source>
        <strain evidence="2">Ysfricsl-2016a</strain>
        <tissue evidence="2">Blood</tissue>
    </source>
</reference>
<evidence type="ECO:0000313" key="3">
    <source>
        <dbReference type="Proteomes" id="UP000438429"/>
    </source>
</evidence>
<evidence type="ECO:0000313" key="2">
    <source>
        <dbReference type="EMBL" id="KAF0039056.1"/>
    </source>
</evidence>
<comment type="caution">
    <text evidence="2">The sequence shown here is derived from an EMBL/GenBank/DDBJ whole genome shotgun (WGS) entry which is preliminary data.</text>
</comment>
<dbReference type="AlphaFoldDB" id="A0A6A4SV02"/>
<dbReference type="EMBL" id="VEVO01000008">
    <property type="protein sequence ID" value="KAF0039056.1"/>
    <property type="molecule type" value="Genomic_DNA"/>
</dbReference>
<sequence length="144" mass="16064">MKTTLPLLKSRIHVKCKQFLSCLRLKTENRSSQRQLREITTVFQGMPQPGRCAKRRGKAVRNGTGVSHSFVTPTVMSECQRGTSQVRTVTLTDAGTNQESKVKESIILPMPEILRLIRASTKAGVATDSNRSYTGRNLREPSPH</sequence>